<dbReference type="AlphaFoldDB" id="T1JXM1"/>
<keyword evidence="1" id="KW-0880">Kelch repeat</keyword>
<dbReference type="InterPro" id="IPR011333">
    <property type="entry name" value="SKP1/BTB/POZ_sf"/>
</dbReference>
<feature type="domain" description="BACK" evidence="3">
    <location>
        <begin position="128"/>
        <end position="207"/>
    </location>
</feature>
<evidence type="ECO:0000313" key="5">
    <source>
        <dbReference type="Proteomes" id="UP000015104"/>
    </source>
</evidence>
<dbReference type="Gene3D" id="1.25.40.420">
    <property type="match status" value="1"/>
</dbReference>
<gene>
    <name evidence="4" type="primary">107370822</name>
</gene>
<organism evidence="4 5">
    <name type="scientific">Tetranychus urticae</name>
    <name type="common">Two-spotted spider mite</name>
    <dbReference type="NCBI Taxonomy" id="32264"/>
    <lineage>
        <taxon>Eukaryota</taxon>
        <taxon>Metazoa</taxon>
        <taxon>Ecdysozoa</taxon>
        <taxon>Arthropoda</taxon>
        <taxon>Chelicerata</taxon>
        <taxon>Arachnida</taxon>
        <taxon>Acari</taxon>
        <taxon>Acariformes</taxon>
        <taxon>Trombidiformes</taxon>
        <taxon>Prostigmata</taxon>
        <taxon>Eleutherengona</taxon>
        <taxon>Raphignathae</taxon>
        <taxon>Tetranychoidea</taxon>
        <taxon>Tetranychidae</taxon>
        <taxon>Tetranychus</taxon>
    </lineage>
</organism>
<dbReference type="PANTHER" id="PTHR24412:SF489">
    <property type="entry name" value="RING FINGER DOMAIN AND KELCH REPEAT-CONTAINING PROTEIN DDB_G0271372"/>
    <property type="match status" value="1"/>
</dbReference>
<accession>T1JXM1</accession>
<evidence type="ECO:0000313" key="4">
    <source>
        <dbReference type="EnsemblMetazoa" id="tetur02g12450.1"/>
    </source>
</evidence>
<dbReference type="Pfam" id="PF07707">
    <property type="entry name" value="BACK"/>
    <property type="match status" value="1"/>
</dbReference>
<keyword evidence="5" id="KW-1185">Reference proteome</keyword>
<reference evidence="4" key="2">
    <citation type="submission" date="2015-06" db="UniProtKB">
        <authorList>
            <consortium name="EnsemblMetazoa"/>
        </authorList>
    </citation>
    <scope>IDENTIFICATION</scope>
</reference>
<dbReference type="InterPro" id="IPR011705">
    <property type="entry name" value="BACK"/>
</dbReference>
<dbReference type="KEGG" id="tut:107370822"/>
<dbReference type="OrthoDB" id="45365at2759"/>
<reference evidence="5" key="1">
    <citation type="submission" date="2011-08" db="EMBL/GenBank/DDBJ databases">
        <authorList>
            <person name="Rombauts S."/>
        </authorList>
    </citation>
    <scope>NUCLEOTIDE SEQUENCE</scope>
    <source>
        <strain evidence="5">London</strain>
    </source>
</reference>
<dbReference type="SUPFAM" id="SSF54695">
    <property type="entry name" value="POZ domain"/>
    <property type="match status" value="1"/>
</dbReference>
<dbReference type="EMBL" id="CAEY01000829">
    <property type="status" value="NOT_ANNOTATED_CDS"/>
    <property type="molecule type" value="Genomic_DNA"/>
</dbReference>
<dbReference type="HOGENOM" id="CLU_020442_0_0_1"/>
<name>T1JXM1_TETUR</name>
<evidence type="ECO:0000259" key="3">
    <source>
        <dbReference type="Pfam" id="PF07707"/>
    </source>
</evidence>
<keyword evidence="2" id="KW-0677">Repeat</keyword>
<dbReference type="Gene3D" id="3.30.710.10">
    <property type="entry name" value="Potassium Channel Kv1.1, Chain A"/>
    <property type="match status" value="1"/>
</dbReference>
<dbReference type="PANTHER" id="PTHR24412">
    <property type="entry name" value="KELCH PROTEIN"/>
    <property type="match status" value="1"/>
</dbReference>
<dbReference type="CDD" id="cd18186">
    <property type="entry name" value="BTB_POZ_ZBTB_KLHL-like"/>
    <property type="match status" value="1"/>
</dbReference>
<sequence length="517" mass="60146">MDFMETDDQLTIVNRSKEHVISKQLIRNVPYFEKMLSLDLKESKENEVVLDFDEKTLKSFLNWLELGDIFIEMDYVIHLYNMLDYFGIKDDLLQDCINYFNDNFIIEHLPIVIPQVTPVSKLINSSHLNAFICRYFLKIADTCVFSSYPVETIEYICALDLMIDSEIQVFDAIMRWGNCHADSAKYHLEKLLTLVRWCYFKDKDLSKIEEKTQSLSFHPSKLCSSKKCDCDLTGNRTKQEHFIGIYKMNATSLRIIVNDNNFYPLMEKVIKLNNSMTIDVFPDEHVSDIFLDSGNQTIRIDWKRNEYRLLDESQCKTYCIKILNCIQESNCIALGFVLPDEKCLYKFRCYGLCLFEASEKFVLICDDFSSVESSPARAELVAKYFQTDGVNDFRATILDDNIYLLSESDFINLNIDTNKKSVIGLEWFNNRLRFENCLLTSRKANDDRVILIDKSTKDAFSFNVNTSQWSSMGRFGNCNRKFPDVQDSTNKLLTLTSAFISLDTMRTCFAHNANSKK</sequence>
<evidence type="ECO:0000256" key="2">
    <source>
        <dbReference type="ARBA" id="ARBA00022737"/>
    </source>
</evidence>
<protein>
    <recommendedName>
        <fullName evidence="3">BACK domain-containing protein</fullName>
    </recommendedName>
</protein>
<proteinExistence type="predicted"/>
<dbReference type="Proteomes" id="UP000015104">
    <property type="component" value="Unassembled WGS sequence"/>
</dbReference>
<dbReference type="EnsemblMetazoa" id="tetur02g12450.1">
    <property type="protein sequence ID" value="tetur02g12450.1"/>
    <property type="gene ID" value="tetur02g12450"/>
</dbReference>
<evidence type="ECO:0000256" key="1">
    <source>
        <dbReference type="ARBA" id="ARBA00022441"/>
    </source>
</evidence>